<dbReference type="AlphaFoldDB" id="Q6ATG3"/>
<dbReference type="EMBL" id="AC137002">
    <property type="protein sequence ID" value="AAT85226.1"/>
    <property type="molecule type" value="Genomic_DNA"/>
</dbReference>
<accession>Q6ATG3</accession>
<evidence type="ECO:0000313" key="3">
    <source>
        <dbReference type="EMBL" id="AAT85226.1"/>
    </source>
</evidence>
<sequence length="902" mass="101934">MKSTNQNSAVRIDAIGHDGTTGTYYGAIEDIWELDYGPLKVPLFRCQWVRLIGGGVMIDNSGMTTVDLNKVGYTDKPFVLANDVTQVFYVKNMSSKGKKGRGSDEPKRHVVLPGKRKIVGVEDKTDEDYDQLDGQPPFAVTIDPSILLSTEDTSYSRSDHKEGTIVRRKKDVVVVVSQAGVMADCDEENKLYDTIAEGSSQYWNEEEGNEDPNQYLNEEGNVERDAEGNQEGHVERDVEGNQVEEASGSQPSAGQKRARGQRGAAKKLEGQHIITEVDEDGRPSAPAEAAKNYVRHSGWVVRDNVLVSTVYWRRTRARGDHESFVPDSEKEMLWTTMLETFTLPAGTEDKVKRWTLKKMAEQFQSFKGDLYQKYILKGQTPNFDTFPKLRDHWDEFVAYKIGQQGQEMMERNKENAAKKKYHHHLGSGGYSVAMPKWEEMEASLLERGIEPATANWPERSKFWYYAHGGTLNPVDGSLVFSDQIREAARRLTDAVEASSQGTFRPDREKDELSLALSRIRSKRDTEAKIADLEFRVSSYELSMQEEVARKVDERMTAHQSHDPQPTIPPAMVGSQSMDAMQTQDEITCPVDDITQRIPCELHIPFKNLSIKVASGMAIPTDPSGSCTVSSSCSNTVSTSGSCTDSSSGSCTDSSEAIKLSDYERTLKKTSSGKFKPVPQLGEQSNQEIEPLVIGEDFGIQEFINDTGLTTDQLLRGAPIEKAEVKYMYELGKPLVKPEQLQSLPTQMYKFHQLYMEMSATGREMIGARIRDTDFLKEMTFSGSISRACTVNVYDSMDKKESTLDKVFELIDRAWYRFRHLVCGKWRERLRWKFNFPCAKQKQFIHMRDNLITHKEFIAAVQEQLMGFINEQILDPKGEFYYDGNTIHRFLASEIATTTRSKL</sequence>
<feature type="domain" description="DUF4216" evidence="2">
    <location>
        <begin position="32"/>
        <end position="96"/>
    </location>
</feature>
<gene>
    <name evidence="3" type="ORF">OSJNBb0061M13.6</name>
</gene>
<dbReference type="InterPro" id="IPR025312">
    <property type="entry name" value="DUF4216"/>
</dbReference>
<evidence type="ECO:0000256" key="1">
    <source>
        <dbReference type="SAM" id="MobiDB-lite"/>
    </source>
</evidence>
<feature type="compositionally biased region" description="Basic and acidic residues" evidence="1">
    <location>
        <begin position="223"/>
        <end position="239"/>
    </location>
</feature>
<feature type="region of interest" description="Disordered" evidence="1">
    <location>
        <begin position="223"/>
        <end position="271"/>
    </location>
</feature>
<dbReference type="PANTHER" id="PTHR33018:SF34">
    <property type="entry name" value="OS02G0472350 PROTEIN"/>
    <property type="match status" value="1"/>
</dbReference>
<evidence type="ECO:0000259" key="2">
    <source>
        <dbReference type="Pfam" id="PF13952"/>
    </source>
</evidence>
<dbReference type="Proteomes" id="UP000000763">
    <property type="component" value="Chromosome 5"/>
</dbReference>
<organism evidence="3 4">
    <name type="scientific">Oryza sativa subsp. japonica</name>
    <name type="common">Rice</name>
    <dbReference type="NCBI Taxonomy" id="39947"/>
    <lineage>
        <taxon>Eukaryota</taxon>
        <taxon>Viridiplantae</taxon>
        <taxon>Streptophyta</taxon>
        <taxon>Embryophyta</taxon>
        <taxon>Tracheophyta</taxon>
        <taxon>Spermatophyta</taxon>
        <taxon>Magnoliopsida</taxon>
        <taxon>Liliopsida</taxon>
        <taxon>Poales</taxon>
        <taxon>Poaceae</taxon>
        <taxon>BOP clade</taxon>
        <taxon>Oryzoideae</taxon>
        <taxon>Oryzeae</taxon>
        <taxon>Oryzinae</taxon>
        <taxon>Oryza</taxon>
        <taxon>Oryza sativa</taxon>
    </lineage>
</organism>
<reference evidence="4" key="2">
    <citation type="journal article" date="2008" name="Nucleic Acids Res.">
        <title>The rice annotation project database (RAP-DB): 2008 update.</title>
        <authorList>
            <consortium name="The rice annotation project (RAP)"/>
        </authorList>
    </citation>
    <scope>GENOME REANNOTATION</scope>
    <source>
        <strain evidence="4">cv. Nipponbare</strain>
    </source>
</reference>
<dbReference type="PANTHER" id="PTHR33018">
    <property type="entry name" value="OS10G0338966 PROTEIN-RELATED"/>
    <property type="match status" value="1"/>
</dbReference>
<protein>
    <recommendedName>
        <fullName evidence="2">DUF4216 domain-containing protein</fullName>
    </recommendedName>
</protein>
<dbReference type="Pfam" id="PF13952">
    <property type="entry name" value="DUF4216"/>
    <property type="match status" value="1"/>
</dbReference>
<reference evidence="4" key="1">
    <citation type="journal article" date="2005" name="Nature">
        <title>The map-based sequence of the rice genome.</title>
        <authorList>
            <consortium name="International rice genome sequencing project (IRGSP)"/>
            <person name="Matsumoto T."/>
            <person name="Wu J."/>
            <person name="Kanamori H."/>
            <person name="Katayose Y."/>
            <person name="Fujisawa M."/>
            <person name="Namiki N."/>
            <person name="Mizuno H."/>
            <person name="Yamamoto K."/>
            <person name="Antonio B.A."/>
            <person name="Baba T."/>
            <person name="Sakata K."/>
            <person name="Nagamura Y."/>
            <person name="Aoki H."/>
            <person name="Arikawa K."/>
            <person name="Arita K."/>
            <person name="Bito T."/>
            <person name="Chiden Y."/>
            <person name="Fujitsuka N."/>
            <person name="Fukunaka R."/>
            <person name="Hamada M."/>
            <person name="Harada C."/>
            <person name="Hayashi A."/>
            <person name="Hijishita S."/>
            <person name="Honda M."/>
            <person name="Hosokawa S."/>
            <person name="Ichikawa Y."/>
            <person name="Idonuma A."/>
            <person name="Iijima M."/>
            <person name="Ikeda M."/>
            <person name="Ikeno M."/>
            <person name="Ito K."/>
            <person name="Ito S."/>
            <person name="Ito T."/>
            <person name="Ito Y."/>
            <person name="Ito Y."/>
            <person name="Iwabuchi A."/>
            <person name="Kamiya K."/>
            <person name="Karasawa W."/>
            <person name="Kurita K."/>
            <person name="Katagiri S."/>
            <person name="Kikuta A."/>
            <person name="Kobayashi H."/>
            <person name="Kobayashi N."/>
            <person name="Machita K."/>
            <person name="Maehara T."/>
            <person name="Masukawa M."/>
            <person name="Mizubayashi T."/>
            <person name="Mukai Y."/>
            <person name="Nagasaki H."/>
            <person name="Nagata Y."/>
            <person name="Naito S."/>
            <person name="Nakashima M."/>
            <person name="Nakama Y."/>
            <person name="Nakamichi Y."/>
            <person name="Nakamura M."/>
            <person name="Meguro A."/>
            <person name="Negishi M."/>
            <person name="Ohta I."/>
            <person name="Ohta T."/>
            <person name="Okamoto M."/>
            <person name="Ono N."/>
            <person name="Saji S."/>
            <person name="Sakaguchi M."/>
            <person name="Sakai K."/>
            <person name="Shibata M."/>
            <person name="Shimokawa T."/>
            <person name="Song J."/>
            <person name="Takazaki Y."/>
            <person name="Terasawa K."/>
            <person name="Tsugane M."/>
            <person name="Tsuji K."/>
            <person name="Ueda S."/>
            <person name="Waki K."/>
            <person name="Yamagata H."/>
            <person name="Yamamoto M."/>
            <person name="Yamamoto S."/>
            <person name="Yamane H."/>
            <person name="Yoshiki S."/>
            <person name="Yoshihara R."/>
            <person name="Yukawa K."/>
            <person name="Zhong H."/>
            <person name="Yano M."/>
            <person name="Yuan Q."/>
            <person name="Ouyang S."/>
            <person name="Liu J."/>
            <person name="Jones K.M."/>
            <person name="Gansberger K."/>
            <person name="Moffat K."/>
            <person name="Hill J."/>
            <person name="Bera J."/>
            <person name="Fadrosh D."/>
            <person name="Jin S."/>
            <person name="Johri S."/>
            <person name="Kim M."/>
            <person name="Overton L."/>
            <person name="Reardon M."/>
            <person name="Tsitrin T."/>
            <person name="Vuong H."/>
            <person name="Weaver B."/>
            <person name="Ciecko A."/>
            <person name="Tallon L."/>
            <person name="Jackson J."/>
            <person name="Pai G."/>
            <person name="Aken S.V."/>
            <person name="Utterback T."/>
            <person name="Reidmuller S."/>
            <person name="Feldblyum T."/>
            <person name="Hsiao J."/>
            <person name="Zismann V."/>
            <person name="Iobst S."/>
            <person name="de Vazeille A.R."/>
            <person name="Buell C.R."/>
            <person name="Ying K."/>
            <person name="Li Y."/>
            <person name="Lu T."/>
            <person name="Huang Y."/>
            <person name="Zhao Q."/>
            <person name="Feng Q."/>
            <person name="Zhang L."/>
            <person name="Zhu J."/>
            <person name="Weng Q."/>
            <person name="Mu J."/>
            <person name="Lu Y."/>
            <person name="Fan D."/>
            <person name="Liu Y."/>
            <person name="Guan J."/>
            <person name="Zhang Y."/>
            <person name="Yu S."/>
            <person name="Liu X."/>
            <person name="Zhang Y."/>
            <person name="Hong G."/>
            <person name="Han B."/>
            <person name="Choisne N."/>
            <person name="Demange N."/>
            <person name="Orjeda G."/>
            <person name="Samain S."/>
            <person name="Cattolico L."/>
            <person name="Pelletier E."/>
            <person name="Couloux A."/>
            <person name="Segurens B."/>
            <person name="Wincker P."/>
            <person name="D'Hont A."/>
            <person name="Scarpelli C."/>
            <person name="Weissenbach J."/>
            <person name="Salanoubat M."/>
            <person name="Quetier F."/>
            <person name="Yu Y."/>
            <person name="Kim H.R."/>
            <person name="Rambo T."/>
            <person name="Currie J."/>
            <person name="Collura K."/>
            <person name="Luo M."/>
            <person name="Yang T."/>
            <person name="Ammiraju J.S.S."/>
            <person name="Engler F."/>
            <person name="Soderlund C."/>
            <person name="Wing R.A."/>
            <person name="Palmer L.E."/>
            <person name="de la Bastide M."/>
            <person name="Spiegel L."/>
            <person name="Nascimento L."/>
            <person name="Zutavern T."/>
            <person name="O'Shaughnessy A."/>
            <person name="Dike S."/>
            <person name="Dedhia N."/>
            <person name="Preston R."/>
            <person name="Balija V."/>
            <person name="McCombie W.R."/>
            <person name="Chow T."/>
            <person name="Chen H."/>
            <person name="Chung M."/>
            <person name="Chen C."/>
            <person name="Shaw J."/>
            <person name="Wu H."/>
            <person name="Hsiao K."/>
            <person name="Chao Y."/>
            <person name="Chu M."/>
            <person name="Cheng C."/>
            <person name="Hour A."/>
            <person name="Lee P."/>
            <person name="Lin S."/>
            <person name="Lin Y."/>
            <person name="Liou J."/>
            <person name="Liu S."/>
            <person name="Hsing Y."/>
            <person name="Raghuvanshi S."/>
            <person name="Mohanty A."/>
            <person name="Bharti A.K."/>
            <person name="Gaur A."/>
            <person name="Gupta V."/>
            <person name="Kumar D."/>
            <person name="Ravi V."/>
            <person name="Vij S."/>
            <person name="Kapur A."/>
            <person name="Khurana P."/>
            <person name="Khurana P."/>
            <person name="Khurana J.P."/>
            <person name="Tyagi A.K."/>
            <person name="Gaikwad K."/>
            <person name="Singh A."/>
            <person name="Dalal V."/>
            <person name="Srivastava S."/>
            <person name="Dixit A."/>
            <person name="Pal A.K."/>
            <person name="Ghazi I.A."/>
            <person name="Yadav M."/>
            <person name="Pandit A."/>
            <person name="Bhargava A."/>
            <person name="Sureshbabu K."/>
            <person name="Batra K."/>
            <person name="Sharma T.R."/>
            <person name="Mohapatra T."/>
            <person name="Singh N.K."/>
            <person name="Messing J."/>
            <person name="Nelson A.B."/>
            <person name="Fuks G."/>
            <person name="Kavchok S."/>
            <person name="Keizer G."/>
            <person name="Linton E."/>
            <person name="Llaca V."/>
            <person name="Song R."/>
            <person name="Tanyolac B."/>
            <person name="Young S."/>
            <person name="Ho-Il K."/>
            <person name="Hahn J.H."/>
            <person name="Sangsakoo G."/>
            <person name="Vanavichit A."/>
            <person name="de Mattos Luiz.A.T."/>
            <person name="Zimmer P.D."/>
            <person name="Malone G."/>
            <person name="Dellagostin O."/>
            <person name="de Oliveira A.C."/>
            <person name="Bevan M."/>
            <person name="Bancroft I."/>
            <person name="Minx P."/>
            <person name="Cordum H."/>
            <person name="Wilson R."/>
            <person name="Cheng Z."/>
            <person name="Jin W."/>
            <person name="Jiang J."/>
            <person name="Leong S.A."/>
            <person name="Iwama H."/>
            <person name="Gojobori T."/>
            <person name="Itoh T."/>
            <person name="Niimura Y."/>
            <person name="Fujii Y."/>
            <person name="Habara T."/>
            <person name="Sakai H."/>
            <person name="Sato Y."/>
            <person name="Wilson G."/>
            <person name="Kumar K."/>
            <person name="McCouch S."/>
            <person name="Juretic N."/>
            <person name="Hoen D."/>
            <person name="Wright S."/>
            <person name="Bruskiewich R."/>
            <person name="Bureau T."/>
            <person name="Miyao A."/>
            <person name="Hirochika H."/>
            <person name="Nishikawa T."/>
            <person name="Kadowaki K."/>
            <person name="Sugiura M."/>
            <person name="Burr B."/>
            <person name="Sasaki T."/>
        </authorList>
    </citation>
    <scope>NUCLEOTIDE SEQUENCE [LARGE SCALE GENOMIC DNA]</scope>
    <source>
        <strain evidence="4">cv. Nipponbare</strain>
    </source>
</reference>
<proteinExistence type="predicted"/>
<evidence type="ECO:0000313" key="4">
    <source>
        <dbReference type="Proteomes" id="UP000000763"/>
    </source>
</evidence>
<name>Q6ATG3_ORYSJ</name>